<dbReference type="AlphaFoldDB" id="A0A1Z4JGI2"/>
<sequence>MNDRIPPPNAANAGLLAYLRVGEESSRAIQTVAAVADPYMRCGCPNSANGIERVS</sequence>
<accession>A0A1Z4JGI2</accession>
<gene>
    <name evidence="1" type="ORF">NIES2135_26840</name>
</gene>
<protein>
    <submittedName>
        <fullName evidence="1">Uncharacterized protein</fullName>
    </submittedName>
</protein>
<proteinExistence type="predicted"/>
<evidence type="ECO:0000313" key="2">
    <source>
        <dbReference type="Proteomes" id="UP000217895"/>
    </source>
</evidence>
<evidence type="ECO:0000313" key="1">
    <source>
        <dbReference type="EMBL" id="BAY55859.1"/>
    </source>
</evidence>
<dbReference type="EMBL" id="AP018203">
    <property type="protein sequence ID" value="BAY55859.1"/>
    <property type="molecule type" value="Genomic_DNA"/>
</dbReference>
<keyword evidence="2" id="KW-1185">Reference proteome</keyword>
<organism evidence="1 2">
    <name type="scientific">Leptolyngbya boryana NIES-2135</name>
    <dbReference type="NCBI Taxonomy" id="1973484"/>
    <lineage>
        <taxon>Bacteria</taxon>
        <taxon>Bacillati</taxon>
        <taxon>Cyanobacteriota</taxon>
        <taxon>Cyanophyceae</taxon>
        <taxon>Leptolyngbyales</taxon>
        <taxon>Leptolyngbyaceae</taxon>
        <taxon>Leptolyngbya group</taxon>
        <taxon>Leptolyngbya</taxon>
    </lineage>
</organism>
<dbReference type="Proteomes" id="UP000217895">
    <property type="component" value="Chromosome"/>
</dbReference>
<name>A0A1Z4JGI2_LEPBY</name>
<reference evidence="1 2" key="1">
    <citation type="submission" date="2017-06" db="EMBL/GenBank/DDBJ databases">
        <title>Genome sequencing of cyanobaciteial culture collection at National Institute for Environmental Studies (NIES).</title>
        <authorList>
            <person name="Hirose Y."/>
            <person name="Shimura Y."/>
            <person name="Fujisawa T."/>
            <person name="Nakamura Y."/>
            <person name="Kawachi M."/>
        </authorList>
    </citation>
    <scope>NUCLEOTIDE SEQUENCE [LARGE SCALE GENOMIC DNA]</scope>
    <source>
        <strain evidence="1 2">NIES-2135</strain>
    </source>
</reference>